<dbReference type="CDD" id="cd06993">
    <property type="entry name" value="cupin_CENP-C_C"/>
    <property type="match status" value="1"/>
</dbReference>
<feature type="compositionally biased region" description="Basic and acidic residues" evidence="8">
    <location>
        <begin position="1593"/>
        <end position="1615"/>
    </location>
</feature>
<feature type="compositionally biased region" description="Basic residues" evidence="8">
    <location>
        <begin position="36"/>
        <end position="45"/>
    </location>
</feature>
<dbReference type="PANTHER" id="PTHR13561">
    <property type="entry name" value="DNA REPLICATION REGULATOR DPB11-RELATED"/>
    <property type="match status" value="1"/>
</dbReference>
<feature type="compositionally biased region" description="Basic residues" evidence="8">
    <location>
        <begin position="1018"/>
        <end position="1028"/>
    </location>
</feature>
<dbReference type="GO" id="GO:0006270">
    <property type="term" value="P:DNA replication initiation"/>
    <property type="evidence" value="ECO:0007669"/>
    <property type="project" value="TreeGrafter"/>
</dbReference>
<evidence type="ECO:0000256" key="5">
    <source>
        <dbReference type="ARBA" id="ARBA00023242"/>
    </source>
</evidence>
<comment type="function">
    <text evidence="6">Component of the kinetochore, a multiprotein complex that assembles on centromeric DNA and attaches chromosomes to spindle microtubules, mediating chromosome segregation and sister chromatid segregation during meiosis and mitosis. Component of the inner kinetochore constitutive centromere-associated network (CCAN), which serves as a structural platform for outer kinetochore assembly.</text>
</comment>
<name>M9LNQ3_PSEA3</name>
<feature type="region of interest" description="Disordered" evidence="8">
    <location>
        <begin position="682"/>
        <end position="731"/>
    </location>
</feature>
<keyword evidence="4" id="KW-0238">DNA-binding</keyword>
<dbReference type="Proteomes" id="UP000011976">
    <property type="component" value="Unassembled WGS sequence"/>
</dbReference>
<feature type="compositionally biased region" description="Low complexity" evidence="8">
    <location>
        <begin position="1485"/>
        <end position="1499"/>
    </location>
</feature>
<feature type="compositionally biased region" description="Low complexity" evidence="8">
    <location>
        <begin position="439"/>
        <end position="455"/>
    </location>
</feature>
<dbReference type="GO" id="GO:0005634">
    <property type="term" value="C:nucleus"/>
    <property type="evidence" value="ECO:0007669"/>
    <property type="project" value="UniProtKB-SubCell"/>
</dbReference>
<feature type="region of interest" description="Disordered" evidence="8">
    <location>
        <begin position="1016"/>
        <end position="1048"/>
    </location>
</feature>
<feature type="region of interest" description="Disordered" evidence="8">
    <location>
        <begin position="974"/>
        <end position="1002"/>
    </location>
</feature>
<evidence type="ECO:0000256" key="3">
    <source>
        <dbReference type="ARBA" id="ARBA00022737"/>
    </source>
</evidence>
<dbReference type="CDD" id="cd17731">
    <property type="entry name" value="BRCT_TopBP1_rpt2_like"/>
    <property type="match status" value="1"/>
</dbReference>
<dbReference type="Pfam" id="PF11699">
    <property type="entry name" value="CENP-C_C"/>
    <property type="match status" value="1"/>
</dbReference>
<feature type="region of interest" description="Disordered" evidence="8">
    <location>
        <begin position="881"/>
        <end position="921"/>
    </location>
</feature>
<dbReference type="SMART" id="SM00292">
    <property type="entry name" value="BRCT"/>
    <property type="match status" value="5"/>
</dbReference>
<evidence type="ECO:0000313" key="11">
    <source>
        <dbReference type="Proteomes" id="UP000011976"/>
    </source>
</evidence>
<feature type="compositionally biased region" description="Low complexity" evidence="8">
    <location>
        <begin position="385"/>
        <end position="414"/>
    </location>
</feature>
<evidence type="ECO:0000256" key="8">
    <source>
        <dbReference type="SAM" id="MobiDB-lite"/>
    </source>
</evidence>
<feature type="region of interest" description="Disordered" evidence="8">
    <location>
        <begin position="1"/>
        <end position="52"/>
    </location>
</feature>
<feature type="region of interest" description="Disordered" evidence="8">
    <location>
        <begin position="1697"/>
        <end position="1742"/>
    </location>
</feature>
<feature type="region of interest" description="Disordered" evidence="8">
    <location>
        <begin position="1647"/>
        <end position="1667"/>
    </location>
</feature>
<dbReference type="PROSITE" id="PS50172">
    <property type="entry name" value="BRCT"/>
    <property type="match status" value="4"/>
</dbReference>
<feature type="compositionally biased region" description="Basic and acidic residues" evidence="8">
    <location>
        <begin position="1655"/>
        <end position="1665"/>
    </location>
</feature>
<feature type="compositionally biased region" description="Basic residues" evidence="8">
    <location>
        <begin position="1"/>
        <end position="11"/>
    </location>
</feature>
<evidence type="ECO:0000256" key="6">
    <source>
        <dbReference type="ARBA" id="ARBA00057947"/>
    </source>
</evidence>
<feature type="compositionally biased region" description="Polar residues" evidence="8">
    <location>
        <begin position="706"/>
        <end position="715"/>
    </location>
</feature>
<feature type="compositionally biased region" description="Basic and acidic residues" evidence="8">
    <location>
        <begin position="890"/>
        <end position="905"/>
    </location>
</feature>
<dbReference type="FunFam" id="2.60.120.10:FF:000033">
    <property type="entry name" value="Centromere protein C 1"/>
    <property type="match status" value="1"/>
</dbReference>
<feature type="compositionally biased region" description="Low complexity" evidence="8">
    <location>
        <begin position="1456"/>
        <end position="1476"/>
    </location>
</feature>
<feature type="compositionally biased region" description="Polar residues" evidence="8">
    <location>
        <begin position="1292"/>
        <end position="1324"/>
    </location>
</feature>
<feature type="compositionally biased region" description="Basic residues" evidence="8">
    <location>
        <begin position="1946"/>
        <end position="1956"/>
    </location>
</feature>
<dbReference type="Pfam" id="PF12738">
    <property type="entry name" value="PTCB-BRCT"/>
    <property type="match status" value="2"/>
</dbReference>
<dbReference type="PANTHER" id="PTHR13561:SF20">
    <property type="entry name" value="DNA TOPOISOMERASE 2-BINDING PROTEIN 1"/>
    <property type="match status" value="1"/>
</dbReference>
<dbReference type="InterPro" id="IPR011051">
    <property type="entry name" value="RmlC_Cupin_sf"/>
</dbReference>
<accession>M9LNQ3</accession>
<dbReference type="Gene3D" id="2.60.120.10">
    <property type="entry name" value="Jelly Rolls"/>
    <property type="match status" value="1"/>
</dbReference>
<comment type="similarity">
    <text evidence="2">Belongs to the CENP-C/MIF2 family.</text>
</comment>
<keyword evidence="5" id="KW-0539">Nucleus</keyword>
<feature type="domain" description="BRCT" evidence="9">
    <location>
        <begin position="589"/>
        <end position="675"/>
    </location>
</feature>
<dbReference type="SUPFAM" id="SSF52113">
    <property type="entry name" value="BRCT domain"/>
    <property type="match status" value="4"/>
</dbReference>
<comment type="subcellular location">
    <subcellularLocation>
        <location evidence="1">Nucleus</location>
    </subcellularLocation>
</comment>
<feature type="domain" description="BRCT" evidence="9">
    <location>
        <begin position="78"/>
        <end position="148"/>
    </location>
</feature>
<dbReference type="InterPro" id="IPR001357">
    <property type="entry name" value="BRCT_dom"/>
</dbReference>
<reference evidence="11" key="1">
    <citation type="journal article" date="2013" name="Genome Announc.">
        <title>Genome sequence of the basidiomycetous yeast Pseudozyma antarctica T-34, a producer of the glycolipid biosurfactants mannosylerythritol lipids.</title>
        <authorList>
            <person name="Morita T."/>
            <person name="Koike H."/>
            <person name="Koyama Y."/>
            <person name="Hagiwara H."/>
            <person name="Ito E."/>
            <person name="Fukuoka T."/>
            <person name="Imura T."/>
            <person name="Machida M."/>
            <person name="Kitamoto D."/>
        </authorList>
    </citation>
    <scope>NUCLEOTIDE SEQUENCE [LARGE SCALE GENOMIC DNA]</scope>
    <source>
        <strain evidence="11">T-34</strain>
    </source>
</reference>
<feature type="compositionally biased region" description="Low complexity" evidence="8">
    <location>
        <begin position="1914"/>
        <end position="1928"/>
    </location>
</feature>
<sequence>MNRSARAHRSTKIPNVKLRPAHLETPDSLASSSKQHQNKVARRRHELIDDREDADHFRQLRDQGYDHGAHVDADFIGSSAHPLKGAVISITGLSEAKAALTQYARELGARVEGNLTEDVTHLIADRPGSQKYRFALDLGMHIVSPDWIHAVRNAWLQGDDVDAHQLEQQHLLPPLSNTTICFSSLQATERRRLVQIAHSLGAVVSDELRFDGSVTHLVSTTADPNASSSVRHLLHFLDRGRHGRNGRREQAAAQMLAVRPDWLADCQKANGCLSEQTYSIFADLPDQQQRTALIQKAQHKIPSPLIRQVKPAPPTIGSPFVASSRSSLKNSRDGAKSHHQNNGNQADEDDEEPITLGSRQKAAAAAEKSFDSILSQLRSNSGPNSSASLAPRPSRPSLASTPAPALVSASTSALDVPPARPPPSASSTITQTNSLLGMSRASSFSRAPPSSTAAPLHPRKSTTKPAFLPRPNMPSNNVAHSTHPQPCFHAKTFRICLSDARRKELLAKVLAQSGATLLEDDNAASPQFAVVDPKQDAASLQALVNAGVTPVLHFWIEYCLHHETFVEPASYFAALPAQVPFPLPDAHRLRVFLLGFEPDSPELYHAQKLVGDIGGTVAPQIKRENLTHVVCATLESYEGRRAQRARSHGIPVVGLEFLIRAKQTGRLVPEPSAVAMIEAESLATTASSSSARTDPRASTQHRRAASSRQSPNGSAQGREGHMLPLTGCTVSRSKTLTSQTATLERRALQLGATWQALASEATTHLLHRGSAPPREGKELSRGVFFVHPSWLDKCLEEEIRVDESLFPSSMDPAKSLVTVLSNSDGSASGNFLSQATQSIAQHRGAQHSTQDARQTQATLVAAAKPWHRSISADAARYSGDLLDGAQDSDADSRRVRGRSEEIDLTHDDDDESGENGDVVDVTMDEDKTLGEASRDAEMEVEEAVAASSQTLFEEYADEASFVAPPLPKVCKTSSVNDVEKPKPHAAALSVGDGPRAGQTSSADEVLEALRLRALAQGARRKTRQRARKQRSDEPSSGRGSSEVTVPPEQVLEAQAQLDARRAAEAAAHGYSLGMDRDLAMPASSQNGQSQSFDASVRIVYDDPAAQKERMRMLKMLEQQPAAKAAAGNGAHPMADGVAHDIVPEVLDAADAESNVSRKRPAEDSFGAGRQARHYWENRNSESPTKRPVLRQRKAAAASASTAGSMAPQASRRFHEAGVGSRTGLRLSAVARDQDGFEDLEAFYKASQAALDHRQDADAASDEAGEDEYDSFDETHFSRRSSKGAAKDARKNAPSSSSAMDLQTSSAPSPRSVLRTSRPPSSYAGSPSRRSHTQAPNMTLADDDDDDFDLPNLSTGSRSFDLGALAGDDDVDDRDAPSAPARGLSARQAQPLPASAKGKKVAAPRRVDLSDSDSDEQGPHADAHRRFQKADDDAEMSSEYDIVPPSSSPARKKKIAASKPRSPAAKTASKAASQSASGSRNGVVQRDTTAPTARPGAARSPQRKPAQSPKKAFRPPPPPEISYEDSQPNFWHDEPPQADPQPSPPAKRKRGRPPKNQAAQSNILDDLQPEEQVPPAKKKSAGRAAGSGAKSKKAGAEKANAKQRTGEVVEKVRAQPREATVIDENGVRRSTRQRFAPLEYWRGERVRYGRPSLPNDELRASQRPGEDDFEDSLAAMPMRKRVPVLDVKEVIRVPRAPGEGTFAGTTRARATRRRTAPSTASRKAEEKLPKRGSAPPDGDEDEWLQLDPTADTVHVEDGWDRETLETGLVLDEDGEEVEMSVVRTKDSLHPVMAAGQQFGFEKIFNCGGLMATGVLHLPPGTRKPTKPSKDNSFVFCVLQGALRATVHRKSFIVGPHGIFQVPAGNTYALENICQRDVHLFFAQCRKTRKANAGDLTTFTQASDTSYSVQGWTENQRVLQSPQQSQQSRHQPPPLSDDEDDFETSRQLKSKKRVFRKV</sequence>
<feature type="compositionally biased region" description="Acidic residues" evidence="8">
    <location>
        <begin position="1258"/>
        <end position="1271"/>
    </location>
</feature>
<dbReference type="OrthoDB" id="251770at2759"/>
<feature type="compositionally biased region" description="Polar residues" evidence="8">
    <location>
        <begin position="372"/>
        <end position="384"/>
    </location>
</feature>
<dbReference type="InterPro" id="IPR014710">
    <property type="entry name" value="RmlC-like_jellyroll"/>
</dbReference>
<evidence type="ECO:0000256" key="1">
    <source>
        <dbReference type="ARBA" id="ARBA00004123"/>
    </source>
</evidence>
<feature type="region of interest" description="Disordered" evidence="8">
    <location>
        <begin position="1913"/>
        <end position="1956"/>
    </location>
</feature>
<feature type="compositionally biased region" description="Low complexity" evidence="8">
    <location>
        <begin position="1194"/>
        <end position="1206"/>
    </location>
</feature>
<feature type="compositionally biased region" description="Low complexity" evidence="8">
    <location>
        <begin position="682"/>
        <end position="698"/>
    </location>
</feature>
<feature type="domain" description="BRCT" evidence="9">
    <location>
        <begin position="170"/>
        <end position="280"/>
    </location>
</feature>
<keyword evidence="3" id="KW-0677">Repeat</keyword>
<evidence type="ECO:0000313" key="10">
    <source>
        <dbReference type="EMBL" id="GAC73521.1"/>
    </source>
</evidence>
<dbReference type="EMBL" id="DF196775">
    <property type="protein sequence ID" value="GAC73521.1"/>
    <property type="molecule type" value="Genomic_DNA"/>
</dbReference>
<evidence type="ECO:0000256" key="7">
    <source>
        <dbReference type="ARBA" id="ARBA00075033"/>
    </source>
</evidence>
<proteinExistence type="inferred from homology"/>
<gene>
    <name evidence="10" type="ORF">PANT_9c00163</name>
</gene>
<dbReference type="SUPFAM" id="SSF51182">
    <property type="entry name" value="RmlC-like cupins"/>
    <property type="match status" value="1"/>
</dbReference>
<dbReference type="GO" id="GO:0000779">
    <property type="term" value="C:condensed chromosome, centromeric region"/>
    <property type="evidence" value="ECO:0007669"/>
    <property type="project" value="UniProtKB-ARBA"/>
</dbReference>
<feature type="region of interest" description="Disordered" evidence="8">
    <location>
        <begin position="1249"/>
        <end position="1624"/>
    </location>
</feature>
<feature type="compositionally biased region" description="Basic and acidic residues" evidence="8">
    <location>
        <begin position="1416"/>
        <end position="1430"/>
    </location>
</feature>
<dbReference type="GO" id="GO:0007095">
    <property type="term" value="P:mitotic G2 DNA damage checkpoint signaling"/>
    <property type="evidence" value="ECO:0007669"/>
    <property type="project" value="TreeGrafter"/>
</dbReference>
<feature type="domain" description="BRCT" evidence="9">
    <location>
        <begin position="720"/>
        <end position="808"/>
    </location>
</feature>
<evidence type="ECO:0000256" key="2">
    <source>
        <dbReference type="ARBA" id="ARBA00010291"/>
    </source>
</evidence>
<dbReference type="InterPro" id="IPR036420">
    <property type="entry name" value="BRCT_dom_sf"/>
</dbReference>
<dbReference type="CDD" id="cd00027">
    <property type="entry name" value="BRCT"/>
    <property type="match status" value="2"/>
</dbReference>
<dbReference type="InterPro" id="IPR025974">
    <property type="entry name" value="Mif2/CENP-C_cupin"/>
</dbReference>
<dbReference type="GO" id="GO:0033314">
    <property type="term" value="P:mitotic DNA replication checkpoint signaling"/>
    <property type="evidence" value="ECO:0007669"/>
    <property type="project" value="TreeGrafter"/>
</dbReference>
<dbReference type="GO" id="GO:0019237">
    <property type="term" value="F:centromeric DNA binding"/>
    <property type="evidence" value="ECO:0007669"/>
    <property type="project" value="UniProtKB-ARBA"/>
</dbReference>
<dbReference type="InterPro" id="IPR059215">
    <property type="entry name" value="BRCT2_TopBP1-like"/>
</dbReference>
<evidence type="ECO:0000259" key="9">
    <source>
        <dbReference type="PROSITE" id="PS50172"/>
    </source>
</evidence>
<feature type="region of interest" description="Disordered" evidence="8">
    <location>
        <begin position="1151"/>
        <end position="1224"/>
    </location>
</feature>
<feature type="region of interest" description="Disordered" evidence="8">
    <location>
        <begin position="304"/>
        <end position="481"/>
    </location>
</feature>
<protein>
    <recommendedName>
        <fullName evidence="7">CENP-C homolog</fullName>
    </recommendedName>
</protein>
<dbReference type="STRING" id="1151754.M9LNQ3"/>
<organism evidence="10 11">
    <name type="scientific">Pseudozyma antarctica (strain T-34)</name>
    <name type="common">Yeast</name>
    <name type="synonym">Candida antarctica</name>
    <dbReference type="NCBI Taxonomy" id="1151754"/>
    <lineage>
        <taxon>Eukaryota</taxon>
        <taxon>Fungi</taxon>
        <taxon>Dikarya</taxon>
        <taxon>Basidiomycota</taxon>
        <taxon>Ustilaginomycotina</taxon>
        <taxon>Ustilaginomycetes</taxon>
        <taxon>Ustilaginales</taxon>
        <taxon>Ustilaginaceae</taxon>
        <taxon>Moesziomyces</taxon>
    </lineage>
</organism>
<dbReference type="Gene3D" id="3.40.50.10190">
    <property type="entry name" value="BRCT domain"/>
    <property type="match status" value="5"/>
</dbReference>
<evidence type="ECO:0000256" key="4">
    <source>
        <dbReference type="ARBA" id="ARBA00023125"/>
    </source>
</evidence>